<dbReference type="InterPro" id="IPR010699">
    <property type="entry name" value="DUF1275"/>
</dbReference>
<sequence>MTRHPRREWWLAIALAALAGYVDAIGFLRLNGLFVSFMSGNSTRLAVALAGGSPLALTAASLILAFVAGVVVGATAGAALGRWRRPGVIVLAAVPLAVAAALPEFGPLGGLGTVLLALAMGGLNTVFQRDGEVSVGVTYMTGALVKLGQHLAGALMGEGARWDWLPYLLLWSGLIAGAFLGTADYAAPDNAALWRATGAALGIALLAAATTTAGGRVPRE</sequence>
<organism evidence="2 3">
    <name type="scientific">Sphingomonas citri</name>
    <dbReference type="NCBI Taxonomy" id="2862499"/>
    <lineage>
        <taxon>Bacteria</taxon>
        <taxon>Pseudomonadati</taxon>
        <taxon>Pseudomonadota</taxon>
        <taxon>Alphaproteobacteria</taxon>
        <taxon>Sphingomonadales</taxon>
        <taxon>Sphingomonadaceae</taxon>
        <taxon>Sphingomonas</taxon>
    </lineage>
</organism>
<evidence type="ECO:0000313" key="3">
    <source>
        <dbReference type="Proteomes" id="UP000759103"/>
    </source>
</evidence>
<reference evidence="2 3" key="1">
    <citation type="submission" date="2021-07" db="EMBL/GenBank/DDBJ databases">
        <title>Sphingomonas sp.</title>
        <authorList>
            <person name="Feng G."/>
            <person name="Li J."/>
            <person name="Pan M."/>
        </authorList>
    </citation>
    <scope>NUCLEOTIDE SEQUENCE [LARGE SCALE GENOMIC DNA]</scope>
    <source>
        <strain evidence="2 3">RRHST34</strain>
    </source>
</reference>
<dbReference type="Proteomes" id="UP000759103">
    <property type="component" value="Unassembled WGS sequence"/>
</dbReference>
<gene>
    <name evidence="2" type="ORF">KZ820_04830</name>
</gene>
<dbReference type="EMBL" id="JAHXZN010000001">
    <property type="protein sequence ID" value="MBW6530051.1"/>
    <property type="molecule type" value="Genomic_DNA"/>
</dbReference>
<dbReference type="PANTHER" id="PTHR37314">
    <property type="entry name" value="SLR0142 PROTEIN"/>
    <property type="match status" value="1"/>
</dbReference>
<name>A0ABS7BKB7_9SPHN</name>
<dbReference type="Pfam" id="PF06912">
    <property type="entry name" value="DUF1275"/>
    <property type="match status" value="1"/>
</dbReference>
<feature type="transmembrane region" description="Helical" evidence="1">
    <location>
        <begin position="192"/>
        <end position="214"/>
    </location>
</feature>
<evidence type="ECO:0000256" key="1">
    <source>
        <dbReference type="SAM" id="Phobius"/>
    </source>
</evidence>
<keyword evidence="1" id="KW-0812">Transmembrane</keyword>
<dbReference type="PANTHER" id="PTHR37314:SF4">
    <property type="entry name" value="UPF0700 TRANSMEMBRANE PROTEIN YOAK"/>
    <property type="match status" value="1"/>
</dbReference>
<comment type="caution">
    <text evidence="2">The sequence shown here is derived from an EMBL/GenBank/DDBJ whole genome shotgun (WGS) entry which is preliminary data.</text>
</comment>
<keyword evidence="3" id="KW-1185">Reference proteome</keyword>
<feature type="transmembrane region" description="Helical" evidence="1">
    <location>
        <begin position="86"/>
        <end position="102"/>
    </location>
</feature>
<feature type="transmembrane region" description="Helical" evidence="1">
    <location>
        <begin position="164"/>
        <end position="186"/>
    </location>
</feature>
<protein>
    <submittedName>
        <fullName evidence="2">DUF1275 domain-containing protein</fullName>
    </submittedName>
</protein>
<proteinExistence type="predicted"/>
<keyword evidence="1" id="KW-0472">Membrane</keyword>
<evidence type="ECO:0000313" key="2">
    <source>
        <dbReference type="EMBL" id="MBW6530051.1"/>
    </source>
</evidence>
<accession>A0ABS7BKB7</accession>
<keyword evidence="1" id="KW-1133">Transmembrane helix</keyword>
<dbReference type="RefSeq" id="WP_219747488.1">
    <property type="nucleotide sequence ID" value="NZ_JAHXZN010000001.1"/>
</dbReference>
<feature type="transmembrane region" description="Helical" evidence="1">
    <location>
        <begin position="48"/>
        <end position="74"/>
    </location>
</feature>